<evidence type="ECO:0000256" key="3">
    <source>
        <dbReference type="ARBA" id="ARBA00022490"/>
    </source>
</evidence>
<dbReference type="Proteomes" id="UP001152523">
    <property type="component" value="Unassembled WGS sequence"/>
</dbReference>
<evidence type="ECO:0000313" key="6">
    <source>
        <dbReference type="EMBL" id="CAH9108358.1"/>
    </source>
</evidence>
<feature type="compositionally biased region" description="Basic and acidic residues" evidence="5">
    <location>
        <begin position="1"/>
        <end position="14"/>
    </location>
</feature>
<dbReference type="Pfam" id="PF10248">
    <property type="entry name" value="Mlf1IP"/>
    <property type="match status" value="1"/>
</dbReference>
<comment type="caution">
    <text evidence="6">The sequence shown here is derived from an EMBL/GenBank/DDBJ whole genome shotgun (WGS) entry which is preliminary data.</text>
</comment>
<keyword evidence="3" id="KW-0963">Cytoplasm</keyword>
<dbReference type="EMBL" id="CAMAPF010000146">
    <property type="protein sequence ID" value="CAH9108358.1"/>
    <property type="molecule type" value="Genomic_DNA"/>
</dbReference>
<reference evidence="6" key="1">
    <citation type="submission" date="2022-07" db="EMBL/GenBank/DDBJ databases">
        <authorList>
            <person name="Macas J."/>
            <person name="Novak P."/>
            <person name="Neumann P."/>
        </authorList>
    </citation>
    <scope>NUCLEOTIDE SEQUENCE</scope>
</reference>
<accession>A0AAV0DSP5</accession>
<feature type="region of interest" description="Disordered" evidence="5">
    <location>
        <begin position="1"/>
        <end position="72"/>
    </location>
</feature>
<evidence type="ECO:0000256" key="5">
    <source>
        <dbReference type="SAM" id="MobiDB-lite"/>
    </source>
</evidence>
<protein>
    <submittedName>
        <fullName evidence="6">Uncharacterized protein</fullName>
    </submittedName>
</protein>
<dbReference type="GO" id="GO:0005737">
    <property type="term" value="C:cytoplasm"/>
    <property type="evidence" value="ECO:0007669"/>
    <property type="project" value="UniProtKB-SubCell"/>
</dbReference>
<name>A0AAV0DSP5_9ASTE</name>
<evidence type="ECO:0000256" key="2">
    <source>
        <dbReference type="ARBA" id="ARBA00008332"/>
    </source>
</evidence>
<comment type="similarity">
    <text evidence="2">Belongs to the MLF family.</text>
</comment>
<keyword evidence="7" id="KW-1185">Reference proteome</keyword>
<dbReference type="PANTHER" id="PTHR13105">
    <property type="entry name" value="MYELOID LEUKEMIA FACTOR"/>
    <property type="match status" value="1"/>
</dbReference>
<evidence type="ECO:0000313" key="7">
    <source>
        <dbReference type="Proteomes" id="UP001152523"/>
    </source>
</evidence>
<comment type="subcellular location">
    <subcellularLocation>
        <location evidence="1">Cytoplasm</location>
    </subcellularLocation>
</comment>
<keyword evidence="4" id="KW-0597">Phosphoprotein</keyword>
<sequence>MQRERGGVHEEKDTSTSIGEKISSILGSLFGPKGPVSKDTPPDDLPRASKPTGPVIEELESNEDGGGGEVEKCGEVCHNQQQSSDWANGNPLVEHPEDQADDYHNETSNMRKSPSFGSIEGNRSMSYRRVTHGGINGAYLTATTSRLTGSDGRVWEETKHADTTTGEATHRISRGIHDKGHTVTRKLKSDGKVDSMETLHNLGEDDLVGFERDWKTNAGRDWKYNARNGGPITSSWLTNWDSPFREGSVGPRSDLDTIGRQSGARAKKVITINIE</sequence>
<dbReference type="AlphaFoldDB" id="A0AAV0DSP5"/>
<evidence type="ECO:0000256" key="1">
    <source>
        <dbReference type="ARBA" id="ARBA00004496"/>
    </source>
</evidence>
<organism evidence="6 7">
    <name type="scientific">Cuscuta epithymum</name>
    <dbReference type="NCBI Taxonomy" id="186058"/>
    <lineage>
        <taxon>Eukaryota</taxon>
        <taxon>Viridiplantae</taxon>
        <taxon>Streptophyta</taxon>
        <taxon>Embryophyta</taxon>
        <taxon>Tracheophyta</taxon>
        <taxon>Spermatophyta</taxon>
        <taxon>Magnoliopsida</taxon>
        <taxon>eudicotyledons</taxon>
        <taxon>Gunneridae</taxon>
        <taxon>Pentapetalae</taxon>
        <taxon>asterids</taxon>
        <taxon>lamiids</taxon>
        <taxon>Solanales</taxon>
        <taxon>Convolvulaceae</taxon>
        <taxon>Cuscuteae</taxon>
        <taxon>Cuscuta</taxon>
        <taxon>Cuscuta subgen. Cuscuta</taxon>
    </lineage>
</organism>
<proteinExistence type="inferred from homology"/>
<dbReference type="InterPro" id="IPR019376">
    <property type="entry name" value="Myeloid_leukemia_factor"/>
</dbReference>
<gene>
    <name evidence="6" type="ORF">CEPIT_LOCUS18317</name>
</gene>
<evidence type="ECO:0000256" key="4">
    <source>
        <dbReference type="ARBA" id="ARBA00022553"/>
    </source>
</evidence>